<organism evidence="1 2">
    <name type="scientific">Mycoplasma mycoides subsp. capri</name>
    <dbReference type="NCBI Taxonomy" id="40477"/>
    <lineage>
        <taxon>Bacteria</taxon>
        <taxon>Bacillati</taxon>
        <taxon>Mycoplasmatota</taxon>
        <taxon>Mollicutes</taxon>
        <taxon>Mycoplasmataceae</taxon>
        <taxon>Mycoplasma</taxon>
    </lineage>
</organism>
<dbReference type="InterPro" id="IPR014942">
    <property type="entry name" value="AbiEii"/>
</dbReference>
<dbReference type="Pfam" id="PF08843">
    <property type="entry name" value="AbiEii"/>
    <property type="match status" value="1"/>
</dbReference>
<name>A0AB38GEL3_MYCMC</name>
<reference evidence="1 2" key="1">
    <citation type="submission" date="2018-05" db="EMBL/GenBank/DDBJ databases">
        <authorList>
            <person name="Falquet L."/>
            <person name="Falquet L."/>
        </authorList>
    </citation>
    <scope>NUCLEOTIDE SEQUENCE [LARGE SCALE GENOMIC DNA]</scope>
    <source>
        <strain evidence="1 2">GM12</strain>
    </source>
</reference>
<dbReference type="EMBL" id="LS483515">
    <property type="protein sequence ID" value="SRX71993.1"/>
    <property type="molecule type" value="Genomic_DNA"/>
</dbReference>
<dbReference type="GO" id="GO:0016740">
    <property type="term" value="F:transferase activity"/>
    <property type="evidence" value="ECO:0007669"/>
    <property type="project" value="UniProtKB-KW"/>
</dbReference>
<accession>A0AB38GEL3</accession>
<keyword evidence="1" id="KW-0808">Transferase</keyword>
<evidence type="ECO:0000313" key="1">
    <source>
        <dbReference type="EMBL" id="SRX71993.1"/>
    </source>
</evidence>
<sequence>MNKFYVKTNSELRALIISTANTKRIPNAVVEKDYWVSFLLDYIFSESKWSNSFTFKGGTSLSKCFNLIERFSEDIDLILDWKLFGYESNELYIERTKKGQSKFNNELNEKVMVFLKDQLLKELNEKLKEYNLEFSIDPEDPNSILCDYPKIFQSDYLSKKIKLEIGCLGKWTPAEDVKIKPLISEVYPDVFKQSAIIRTISPERTFWEKTLILHSVCNKSEEKPLNTRYARHYYDLYCLYNSVYKTKALDDINLLLDATQFKKKFYWSKSANYDDVLENKNLKLIPDDFRIEQVKKDYVDMKNMFYGHIPSIEQIFETLKRLEVEINDKLKQIKNLQ</sequence>
<dbReference type="Gene3D" id="3.10.450.620">
    <property type="entry name" value="JHP933, nucleotidyltransferase-like core domain"/>
    <property type="match status" value="1"/>
</dbReference>
<dbReference type="RefSeq" id="WP_020862944.1">
    <property type="nucleotide sequence ID" value="NZ_CP012387.1"/>
</dbReference>
<gene>
    <name evidence="1" type="ORF">MMC68T_00731</name>
</gene>
<evidence type="ECO:0000313" key="2">
    <source>
        <dbReference type="Proteomes" id="UP000290347"/>
    </source>
</evidence>
<protein>
    <submittedName>
        <fullName evidence="1">Nucleotidyl transferase AbiEii/AbiGii toxin family protein</fullName>
    </submittedName>
</protein>
<dbReference type="AlphaFoldDB" id="A0AB38GEL3"/>
<dbReference type="Proteomes" id="UP000290347">
    <property type="component" value="Chromosome"/>
</dbReference>
<proteinExistence type="predicted"/>